<organism evidence="3 4">
    <name type="scientific">Microcystis aeruginosa NIES-44</name>
    <dbReference type="NCBI Taxonomy" id="449439"/>
    <lineage>
        <taxon>Bacteria</taxon>
        <taxon>Bacillati</taxon>
        <taxon>Cyanobacteriota</taxon>
        <taxon>Cyanophyceae</taxon>
        <taxon>Oscillatoriophycideae</taxon>
        <taxon>Chroococcales</taxon>
        <taxon>Microcystaceae</taxon>
        <taxon>Microcystis</taxon>
    </lineage>
</organism>
<comment type="similarity">
    <text evidence="1">Belongs to the PspA/Vipp/IM30 family.</text>
</comment>
<dbReference type="Pfam" id="PF04012">
    <property type="entry name" value="PspA_IM30"/>
    <property type="match status" value="1"/>
</dbReference>
<keyword evidence="2" id="KW-0175">Coiled coil</keyword>
<evidence type="ECO:0000256" key="1">
    <source>
        <dbReference type="ARBA" id="ARBA00043985"/>
    </source>
</evidence>
<dbReference type="AlphaFoldDB" id="A0A0A1VXR8"/>
<dbReference type="PANTHER" id="PTHR31088:SF6">
    <property type="entry name" value="PHAGE SHOCK PROTEIN A"/>
    <property type="match status" value="1"/>
</dbReference>
<protein>
    <submittedName>
        <fullName evidence="3">PspA/IM30 family protein</fullName>
    </submittedName>
</protein>
<sequence length="239" mass="27105">MKLLKKLTPKALIFWLIGDKAGNSLVAIWNWLWGIPIESGGKIAVESAKESLESMQKSLAELTESVAQVVAAQQSAQAQYEAKKQEHTNYLQQAVTAQKKGLQEAARLAMVKVLSLEKILPAMKDRVDNAEKVVIAAKEKLRQEQEKIEHYKLEMSNLKAISSMNEALGKINEFDSSLNLNNSRDRFEDANEAIKDRYRKENAYSELSENYSEKLAQEIDFLSLDDEINRRLAEFNQQS</sequence>
<comment type="caution">
    <text evidence="3">The sequence shown here is derived from an EMBL/GenBank/DDBJ whole genome shotgun (WGS) entry which is preliminary data.</text>
</comment>
<evidence type="ECO:0000256" key="2">
    <source>
        <dbReference type="SAM" id="Coils"/>
    </source>
</evidence>
<dbReference type="EMBL" id="BBPA01000053">
    <property type="protein sequence ID" value="GAL94283.1"/>
    <property type="molecule type" value="Genomic_DNA"/>
</dbReference>
<dbReference type="InterPro" id="IPR007157">
    <property type="entry name" value="PspA_VIPP1"/>
</dbReference>
<proteinExistence type="inferred from homology"/>
<accession>A0A0A1VXR8</accession>
<dbReference type="RefSeq" id="WP_045360280.1">
    <property type="nucleotide sequence ID" value="NZ_BBPA01000053.1"/>
</dbReference>
<dbReference type="PANTHER" id="PTHR31088">
    <property type="entry name" value="MEMBRANE-ASSOCIATED PROTEIN VIPP1, CHLOROPLASTIC"/>
    <property type="match status" value="1"/>
</dbReference>
<dbReference type="Proteomes" id="UP000030321">
    <property type="component" value="Unassembled WGS sequence"/>
</dbReference>
<evidence type="ECO:0000313" key="3">
    <source>
        <dbReference type="EMBL" id="GAL94283.1"/>
    </source>
</evidence>
<reference evidence="4" key="1">
    <citation type="journal article" date="2015" name="Genome">
        <title>Whole Genome Sequence of the Non-Microcystin-Producing Microcystis aeruginosa Strain NIES-44.</title>
        <authorList>
            <person name="Okano K."/>
            <person name="Miyata N."/>
            <person name="Ozaki Y."/>
        </authorList>
    </citation>
    <scope>NUCLEOTIDE SEQUENCE [LARGE SCALE GENOMIC DNA]</scope>
    <source>
        <strain evidence="4">NIES-44</strain>
    </source>
</reference>
<feature type="coiled-coil region" evidence="2">
    <location>
        <begin position="127"/>
        <end position="161"/>
    </location>
</feature>
<evidence type="ECO:0000313" key="4">
    <source>
        <dbReference type="Proteomes" id="UP000030321"/>
    </source>
</evidence>
<gene>
    <name evidence="3" type="ORF">N44_02863</name>
</gene>
<name>A0A0A1VXR8_MICAE</name>